<dbReference type="AlphaFoldDB" id="A0A7Z7NG88"/>
<keyword evidence="1" id="KW-0472">Membrane</keyword>
<evidence type="ECO:0000313" key="2">
    <source>
        <dbReference type="EMBL" id="SOO23473.1"/>
    </source>
</evidence>
<reference evidence="2 3" key="1">
    <citation type="submission" date="2017-10" db="EMBL/GenBank/DDBJ databases">
        <authorList>
            <person name="Regsiter A."/>
            <person name="William W."/>
        </authorList>
    </citation>
    <scope>NUCLEOTIDE SEQUENCE [LARGE SCALE GENOMIC DNA]</scope>
    <source>
        <strain evidence="2 3">CFBP6991</strain>
    </source>
</reference>
<feature type="transmembrane region" description="Helical" evidence="1">
    <location>
        <begin position="12"/>
        <end position="30"/>
    </location>
</feature>
<evidence type="ECO:0000256" key="1">
    <source>
        <dbReference type="SAM" id="Phobius"/>
    </source>
</evidence>
<dbReference type="EMBL" id="OCZC01000054">
    <property type="protein sequence ID" value="SOO23473.1"/>
    <property type="molecule type" value="Genomic_DNA"/>
</dbReference>
<gene>
    <name evidence="2" type="ORF">XFF6991_280132</name>
</gene>
<name>A0A7Z7NG88_XANCH</name>
<comment type="caution">
    <text evidence="2">The sequence shown here is derived from an EMBL/GenBank/DDBJ whole genome shotgun (WGS) entry which is preliminary data.</text>
</comment>
<keyword evidence="1" id="KW-0812">Transmembrane</keyword>
<evidence type="ECO:0000313" key="3">
    <source>
        <dbReference type="Proteomes" id="UP000234345"/>
    </source>
</evidence>
<dbReference type="Proteomes" id="UP000234345">
    <property type="component" value="Unassembled WGS sequence"/>
</dbReference>
<accession>A0A7Z7NG88</accession>
<sequence length="204" mass="22033">MLCPMAVAWGDVATWVSGVAAAGAVVVALWTSRGAKRIALESREAADRAAAEERARLKVARDDQAACLAIVFHHELFLLHGQLKFYAATLRSNSHSAERRELMQSLAGWKPQGELTMLTRLADSLEVFERDARAALLTALSGWMTLQLAPSAESLQDVPLALLQQNVIATANIVANVARACARAAMAIHPLVLQTYPEAPQLVE</sequence>
<keyword evidence="1" id="KW-1133">Transmembrane helix</keyword>
<protein>
    <submittedName>
        <fullName evidence="2">Uncharacterized protein</fullName>
    </submittedName>
</protein>
<organism evidence="2 3">
    <name type="scientific">Xanthomonas campestris pv. phaseoli</name>
    <dbReference type="NCBI Taxonomy" id="317013"/>
    <lineage>
        <taxon>Bacteria</taxon>
        <taxon>Pseudomonadati</taxon>
        <taxon>Pseudomonadota</taxon>
        <taxon>Gammaproteobacteria</taxon>
        <taxon>Lysobacterales</taxon>
        <taxon>Lysobacteraceae</taxon>
        <taxon>Xanthomonas</taxon>
    </lineage>
</organism>
<proteinExistence type="predicted"/>